<dbReference type="GO" id="GO:0005524">
    <property type="term" value="F:ATP binding"/>
    <property type="evidence" value="ECO:0007669"/>
    <property type="project" value="UniProtKB-KW"/>
</dbReference>
<dbReference type="PANTHER" id="PTHR43311:SF1">
    <property type="entry name" value="GLUTAMYL-Q TRNA(ASP) SYNTHETASE"/>
    <property type="match status" value="1"/>
</dbReference>
<evidence type="ECO:0000256" key="2">
    <source>
        <dbReference type="ARBA" id="ARBA00022723"/>
    </source>
</evidence>
<keyword evidence="1" id="KW-0436">Ligase</keyword>
<evidence type="ECO:0000259" key="7">
    <source>
        <dbReference type="Pfam" id="PF00749"/>
    </source>
</evidence>
<dbReference type="AlphaFoldDB" id="A0A0F9N0L7"/>
<keyword evidence="2" id="KW-0479">Metal-binding</keyword>
<keyword evidence="3" id="KW-0547">Nucleotide-binding</keyword>
<dbReference type="PANTHER" id="PTHR43311">
    <property type="entry name" value="GLUTAMATE--TRNA LIGASE"/>
    <property type="match status" value="1"/>
</dbReference>
<evidence type="ECO:0000256" key="4">
    <source>
        <dbReference type="ARBA" id="ARBA00022833"/>
    </source>
</evidence>
<dbReference type="SUPFAM" id="SSF52374">
    <property type="entry name" value="Nucleotidylyl transferase"/>
    <property type="match status" value="1"/>
</dbReference>
<keyword evidence="6" id="KW-0030">Aminoacyl-tRNA synthetase</keyword>
<dbReference type="GO" id="GO:0006424">
    <property type="term" value="P:glutamyl-tRNA aminoacylation"/>
    <property type="evidence" value="ECO:0007669"/>
    <property type="project" value="TreeGrafter"/>
</dbReference>
<dbReference type="Gene3D" id="3.40.50.620">
    <property type="entry name" value="HUPs"/>
    <property type="match status" value="1"/>
</dbReference>
<dbReference type="InterPro" id="IPR049940">
    <property type="entry name" value="GluQ/Sye"/>
</dbReference>
<dbReference type="InterPro" id="IPR014729">
    <property type="entry name" value="Rossmann-like_a/b/a_fold"/>
</dbReference>
<dbReference type="EMBL" id="LAZR01004131">
    <property type="protein sequence ID" value="KKN11484.1"/>
    <property type="molecule type" value="Genomic_DNA"/>
</dbReference>
<feature type="non-terminal residue" evidence="8">
    <location>
        <position position="82"/>
    </location>
</feature>
<dbReference type="InterPro" id="IPR020058">
    <property type="entry name" value="Glu/Gln-tRNA-synth_Ib_cat-dom"/>
</dbReference>
<dbReference type="PRINTS" id="PR00987">
    <property type="entry name" value="TRNASYNTHGLU"/>
</dbReference>
<name>A0A0F9N0L7_9ZZZZ</name>
<accession>A0A0F9N0L7</accession>
<evidence type="ECO:0000256" key="6">
    <source>
        <dbReference type="ARBA" id="ARBA00023146"/>
    </source>
</evidence>
<keyword evidence="4" id="KW-0862">Zinc</keyword>
<dbReference type="Pfam" id="PF00749">
    <property type="entry name" value="tRNA-synt_1c"/>
    <property type="match status" value="1"/>
</dbReference>
<feature type="domain" description="Glutamyl/glutaminyl-tRNA synthetase class Ib catalytic" evidence="7">
    <location>
        <begin position="8"/>
        <end position="81"/>
    </location>
</feature>
<dbReference type="GO" id="GO:0004818">
    <property type="term" value="F:glutamate-tRNA ligase activity"/>
    <property type="evidence" value="ECO:0007669"/>
    <property type="project" value="TreeGrafter"/>
</dbReference>
<keyword evidence="5" id="KW-0067">ATP-binding</keyword>
<sequence length="82" mass="9159">MTILRNYRGRFAPSPTGPLHFGSLVTALASYLEAKSCEGRWLVRIEDLDPLREPSEATGEILNSLDAHGLFSDEPVVFQSRR</sequence>
<evidence type="ECO:0000313" key="8">
    <source>
        <dbReference type="EMBL" id="KKN11484.1"/>
    </source>
</evidence>
<dbReference type="InterPro" id="IPR000924">
    <property type="entry name" value="Glu/Gln-tRNA-synth"/>
</dbReference>
<evidence type="ECO:0000256" key="1">
    <source>
        <dbReference type="ARBA" id="ARBA00022598"/>
    </source>
</evidence>
<evidence type="ECO:0000256" key="5">
    <source>
        <dbReference type="ARBA" id="ARBA00022840"/>
    </source>
</evidence>
<reference evidence="8" key="1">
    <citation type="journal article" date="2015" name="Nature">
        <title>Complex archaea that bridge the gap between prokaryotes and eukaryotes.</title>
        <authorList>
            <person name="Spang A."/>
            <person name="Saw J.H."/>
            <person name="Jorgensen S.L."/>
            <person name="Zaremba-Niedzwiedzka K."/>
            <person name="Martijn J."/>
            <person name="Lind A.E."/>
            <person name="van Eijk R."/>
            <person name="Schleper C."/>
            <person name="Guy L."/>
            <person name="Ettema T.J."/>
        </authorList>
    </citation>
    <scope>NUCLEOTIDE SEQUENCE</scope>
</reference>
<organism evidence="8">
    <name type="scientific">marine sediment metagenome</name>
    <dbReference type="NCBI Taxonomy" id="412755"/>
    <lineage>
        <taxon>unclassified sequences</taxon>
        <taxon>metagenomes</taxon>
        <taxon>ecological metagenomes</taxon>
    </lineage>
</organism>
<comment type="caution">
    <text evidence="8">The sequence shown here is derived from an EMBL/GenBank/DDBJ whole genome shotgun (WGS) entry which is preliminary data.</text>
</comment>
<protein>
    <recommendedName>
        <fullName evidence="7">Glutamyl/glutaminyl-tRNA synthetase class Ib catalytic domain-containing protein</fullName>
    </recommendedName>
</protein>
<evidence type="ECO:0000256" key="3">
    <source>
        <dbReference type="ARBA" id="ARBA00022741"/>
    </source>
</evidence>
<gene>
    <name evidence="8" type="ORF">LCGC14_1026130</name>
</gene>
<proteinExistence type="predicted"/>
<dbReference type="GO" id="GO:0005829">
    <property type="term" value="C:cytosol"/>
    <property type="evidence" value="ECO:0007669"/>
    <property type="project" value="TreeGrafter"/>
</dbReference>